<evidence type="ECO:0000313" key="7">
    <source>
        <dbReference type="Ensembl" id="ENSMMOP00000023141.1"/>
    </source>
</evidence>
<dbReference type="Pfam" id="PF25150">
    <property type="entry name" value="TPR_Trm732"/>
    <property type="match status" value="1"/>
</dbReference>
<dbReference type="Pfam" id="PF10350">
    <property type="entry name" value="DUF2428"/>
    <property type="match status" value="1"/>
</dbReference>
<feature type="domain" description="DUF2428" evidence="4">
    <location>
        <begin position="769"/>
        <end position="1034"/>
    </location>
</feature>
<comment type="function">
    <text evidence="3">Together with methyltransferase FTSJ1, methylates the 2'-O-ribose of nucleotides at position 32 of the anticodon loop of substrate tRNAs.</text>
</comment>
<dbReference type="OMA" id="RSPCWAM"/>
<organism evidence="7 8">
    <name type="scientific">Mola mola</name>
    <name type="common">Ocean sunfish</name>
    <name type="synonym">Tetraodon mola</name>
    <dbReference type="NCBI Taxonomy" id="94237"/>
    <lineage>
        <taxon>Eukaryota</taxon>
        <taxon>Metazoa</taxon>
        <taxon>Chordata</taxon>
        <taxon>Craniata</taxon>
        <taxon>Vertebrata</taxon>
        <taxon>Euteleostomi</taxon>
        <taxon>Actinopterygii</taxon>
        <taxon>Neopterygii</taxon>
        <taxon>Teleostei</taxon>
        <taxon>Neoteleostei</taxon>
        <taxon>Acanthomorphata</taxon>
        <taxon>Eupercaria</taxon>
        <taxon>Tetraodontiformes</taxon>
        <taxon>Molidae</taxon>
        <taxon>Mola</taxon>
    </lineage>
</organism>
<dbReference type="Ensembl" id="ENSMMOT00000023526.1">
    <property type="protein sequence ID" value="ENSMMOP00000023141.1"/>
    <property type="gene ID" value="ENSMMOG00000017611.1"/>
</dbReference>
<dbReference type="PANTHER" id="PTHR14387">
    <property type="entry name" value="THADA/DEATH RECEPTOR INTERACTING PROTEIN"/>
    <property type="match status" value="1"/>
</dbReference>
<keyword evidence="2" id="KW-0819">tRNA processing</keyword>
<dbReference type="PANTHER" id="PTHR14387:SF0">
    <property type="entry name" value="DUF2428 DOMAIN-CONTAINING PROTEIN"/>
    <property type="match status" value="1"/>
</dbReference>
<evidence type="ECO:0000259" key="5">
    <source>
        <dbReference type="Pfam" id="PF25150"/>
    </source>
</evidence>
<accession>A0A3Q3XIL0</accession>
<dbReference type="InterPro" id="IPR056843">
    <property type="entry name" value="THADA-like_TPR"/>
</dbReference>
<comment type="similarity">
    <text evidence="1">Belongs to the THADA family.</text>
</comment>
<dbReference type="InterPro" id="IPR051954">
    <property type="entry name" value="tRNA_methyltransferase_THADA"/>
</dbReference>
<evidence type="ECO:0000256" key="2">
    <source>
        <dbReference type="ARBA" id="ARBA00022694"/>
    </source>
</evidence>
<keyword evidence="8" id="KW-1185">Reference proteome</keyword>
<dbReference type="InterPro" id="IPR016024">
    <property type="entry name" value="ARM-type_fold"/>
</dbReference>
<dbReference type="GO" id="GO:0005829">
    <property type="term" value="C:cytosol"/>
    <property type="evidence" value="ECO:0007669"/>
    <property type="project" value="TreeGrafter"/>
</dbReference>
<dbReference type="InterPro" id="IPR056842">
    <property type="entry name" value="THADA-like_TPR_C"/>
</dbReference>
<evidence type="ECO:0000259" key="4">
    <source>
        <dbReference type="Pfam" id="PF10350"/>
    </source>
</evidence>
<dbReference type="Proteomes" id="UP000261620">
    <property type="component" value="Unplaced"/>
</dbReference>
<dbReference type="InterPro" id="IPR019442">
    <property type="entry name" value="THADA/TRM732_DUF2428"/>
</dbReference>
<evidence type="ECO:0000259" key="6">
    <source>
        <dbReference type="Pfam" id="PF25151"/>
    </source>
</evidence>
<evidence type="ECO:0000256" key="1">
    <source>
        <dbReference type="ARBA" id="ARBA00010409"/>
    </source>
</evidence>
<dbReference type="Pfam" id="PF25151">
    <property type="entry name" value="TPR_Trm732_C"/>
    <property type="match status" value="1"/>
</dbReference>
<name>A0A3Q3XIL0_MOLML</name>
<evidence type="ECO:0000313" key="8">
    <source>
        <dbReference type="Proteomes" id="UP000261620"/>
    </source>
</evidence>
<proteinExistence type="inferred from homology"/>
<feature type="domain" description="tRNA (32-2'-O)-methyltransferase regulator THADA-like C-terminal TPR repeats region" evidence="6">
    <location>
        <begin position="1036"/>
        <end position="1191"/>
    </location>
</feature>
<feature type="domain" description="tRNA (32-2'-O)-methyltransferase regulator THADA-like TPR repeats region" evidence="5">
    <location>
        <begin position="397"/>
        <end position="619"/>
    </location>
</feature>
<reference evidence="7" key="2">
    <citation type="submission" date="2025-09" db="UniProtKB">
        <authorList>
            <consortium name="Ensembl"/>
        </authorList>
    </citation>
    <scope>IDENTIFICATION</scope>
</reference>
<dbReference type="STRING" id="94237.ENSMMOP00000023141"/>
<reference evidence="7" key="1">
    <citation type="submission" date="2025-08" db="UniProtKB">
        <authorList>
            <consortium name="Ensembl"/>
        </authorList>
    </citation>
    <scope>IDENTIFICATION</scope>
</reference>
<protein>
    <submittedName>
        <fullName evidence="7">Uncharacterized protein</fullName>
    </submittedName>
</protein>
<dbReference type="SUPFAM" id="SSF48371">
    <property type="entry name" value="ARM repeat"/>
    <property type="match status" value="1"/>
</dbReference>
<sequence>SSVKRCKESCLEEAIQLLKRLPEASLRLMEESRLLLLFRLLISLQLQVVSISTACRKVDRMLQLLAKVDHQLVFRETHHCLLSIIQTDQVWCFEDLQKCMFLEDSAVGREVCRQSYLSLLEKVSALFPVVLQQESLRGGPLCYIAVCLQMFQLLSHEVATLVWDKGHGAPPVQTILQALMDIILGQSYNKDTRLLAGTAVAMLINTAPESRAGGAAAWTLLQVSHSPWLLTVGALRVQCVPSGGDRVDKLAVSRGLLTCCPPHILLTSHTDSTDACLLLQGLFPLIYALCQQKLDCLYLAFELTLWLKKVKECLPDIWKRTGVPLLPDSSSLQQELIHIIWTNAESPPNHLLKCMSTNHLSPCGSELYKCLIQQHRRELCNGLPKSSHTERDLADHWARRWCPFLHEALTSNLTLLQNNSLTLLLPCTFQVFPSAVHRLLASLDPFPPSHLHAWACIVSSYRATTGGSPWALQGSSTPENLRLALGSADDKVRLAALTLLCCSPKTKDTPTMQEMSLMRTFIAQNLNCESSPFRQHFQAGVKKFLVRIRDGCLSQVRGEKSTKKGNAIPSEQMQDILEQGIFVEWLGQLPYCYLAPGHSYQTKKTALLLLSAVLETCTESWSPGKKKGQPPSLINCARQKGKWDFICRGKQLVLITCLEDSTNEIRELSASLLLRFFLPSFSDDIAAVLLTRARQLLCSPRVQEAQMAALMMKVLLQRFLVKELEEHYLTAKADMMLAAKTKPVHVLSALQRCLLESPSSLSETLDHSVTSELLSLLENIALLLLGVLYGDLNVCATEMAPPSFCDMGNAIRSLIVQASGGGQGEKEECVLLSEEHSLVLTCCWVSLKEIGIFLGCLVEKILTESKPSECFLKKEDLKRAANIFKNILLKCRHWGAVEGCCIGFTKFCASLLSSSDAQISDIPAYMLEQVVQSLRFTSVTRRAAGLPMLILCVVSAGEACKVRSLLAHSMQTLLDTAKTPLPENWDQTIDLPQVCAVHTMQALVRGSGVGVAVLQFAPAVAICSLTLLSSPCWAMRNAALQLFSLCSRMLGQRPSSEEEGCNQHGMSPLAFFYYYPELQPFLLGELRGAAQNLQGPSNEAKLHVQPSLFPVLTLFAQLQPGTLAAFLAPLLQLSANPVYSVRVMASKALVAMTPPSEYMNILSKLAAQLPGPQERCCHNRLHGQLLQIKALLDRVLCSVIGLSSFHQQAIHFLCADSKWACQIWGSFSALSPDLRLSLVTWAVDGQASGRSSLREVIRRSNLMEALLSHSVEYRKTYLTALATVISRGDSAVPQHLEEPVLPECLNLLLGDLEDQRCGSEFLSQALGATSLLLSQAAALQRWCNILECHRLPDSPEVLRMACADALISTGLCLLQDQSQQVRMKAACFTSELHRVRSGESQESVYMMQVNQALPVLLDLLLEECWDTPGTLEVLLCNLPQLDFSSVALYEQDEANVFSEPSVMSAHVLPYLLQMAEKYCESSASAQSLSAWAEESAGQVLGSLAICKELLPTPAWLALLTDPRLHITLCGLLTRTAFLLRLLSISDDVRHLCDPSSLKRSLREVCLLLGQNGVYFPPVL</sequence>
<dbReference type="GO" id="GO:0030488">
    <property type="term" value="P:tRNA methylation"/>
    <property type="evidence" value="ECO:0007669"/>
    <property type="project" value="TreeGrafter"/>
</dbReference>
<evidence type="ECO:0000256" key="3">
    <source>
        <dbReference type="ARBA" id="ARBA00035625"/>
    </source>
</evidence>